<evidence type="ECO:0000313" key="3">
    <source>
        <dbReference type="Proteomes" id="UP001597180"/>
    </source>
</evidence>
<dbReference type="Pfam" id="PF07470">
    <property type="entry name" value="Glyco_hydro_88"/>
    <property type="match status" value="1"/>
</dbReference>
<accession>A0ABW3UJV6</accession>
<sequence length="725" mass="82472">MNYFHERDSIMKGSDASIEEVLATVSNRFIGSHPKKGPVFRTFHKGGFLRNKDFRYEMKLHEAFPDMPDGSFVYVWGKLWMDQENDLPFRVSCYGPVRVYINGEKKFQSNINQDVFPELKTDFRARLSQGWNHFVLEFVKTGTGCGGRFGTGSAKGFPLHFLAPSAEREGQEGWIYTEPQIERWPASSLSGAGTAEADTGLQWLPRDQWSEESSSQGRLARMFGNESGTQAFAWSRFHNQAYRPQRVTLKGTFKGPWAIYMNGGLLERRDENSGDFEVSLSVPPGSHDVVVQSTCQSGGWDIQFDALTGNDVQWVPPHPIEGLNDTWLYLGPFSSASAPSANEITRLDKVFGPLGQETYWRVDRPDTWVRPYLENAMFGKWNYPLGVTLYGILQTGKELGRTTYIDYVADHIEQCTSFNEYAYWDSTQYGAPGLNSQLTLIDSLDDCGSFGATMLQTNKERELQGARGAADIIARYISSVQDRLEDGCLYRVHGTVDFMKDTIWCDDLYMSTPFLCRYYELTGDIAYLNDAAKQFLLYKSRLFMPDKQIMHHVYDLKFNKPNGVPWGRGNGWVLFSLTELLSVMPEDHELREELIGFLRELCEGYLRLQGVRGLWHQVLTDPESYDEASCTSMFMYAFARAVRFGWLPNPEPYIQAVFKGWDGLAAHCIDKNGNIYGVCRGSGYSFSSLYYKDQLSWLLNDTHGIGIVLLAGIETIRLRKFLAEQ</sequence>
<dbReference type="PANTHER" id="PTHR33886:SF8">
    <property type="entry name" value="UNSATURATED RHAMNOGALACTURONAN HYDROLASE (EUROFUNG)"/>
    <property type="match status" value="1"/>
</dbReference>
<dbReference type="RefSeq" id="WP_345592190.1">
    <property type="nucleotide sequence ID" value="NZ_BAABJG010000029.1"/>
</dbReference>
<proteinExistence type="predicted"/>
<dbReference type="InterPro" id="IPR052043">
    <property type="entry name" value="PolySaccharide_Degr_Enz"/>
</dbReference>
<gene>
    <name evidence="2" type="ORF">ACFQ4B_13285</name>
</gene>
<comment type="caution">
    <text evidence="2">The sequence shown here is derived from an EMBL/GenBank/DDBJ whole genome shotgun (WGS) entry which is preliminary data.</text>
</comment>
<evidence type="ECO:0000313" key="2">
    <source>
        <dbReference type="EMBL" id="MFD1221093.1"/>
    </source>
</evidence>
<name>A0ABW3UJV6_9BACL</name>
<dbReference type="PANTHER" id="PTHR33886">
    <property type="entry name" value="UNSATURATED RHAMNOGALACTURONAN HYDROLASE (EUROFUNG)"/>
    <property type="match status" value="1"/>
</dbReference>
<keyword evidence="3" id="KW-1185">Reference proteome</keyword>
<dbReference type="EMBL" id="JBHTLU010000014">
    <property type="protein sequence ID" value="MFD1221093.1"/>
    <property type="molecule type" value="Genomic_DNA"/>
</dbReference>
<dbReference type="InterPro" id="IPR010905">
    <property type="entry name" value="Glyco_hydro_88"/>
</dbReference>
<dbReference type="InterPro" id="IPR012341">
    <property type="entry name" value="6hp_glycosidase-like_sf"/>
</dbReference>
<dbReference type="Gene3D" id="1.50.10.10">
    <property type="match status" value="1"/>
</dbReference>
<dbReference type="GO" id="GO:0016787">
    <property type="term" value="F:hydrolase activity"/>
    <property type="evidence" value="ECO:0007669"/>
    <property type="project" value="UniProtKB-KW"/>
</dbReference>
<reference evidence="3" key="1">
    <citation type="journal article" date="2019" name="Int. J. Syst. Evol. Microbiol.">
        <title>The Global Catalogue of Microorganisms (GCM) 10K type strain sequencing project: providing services to taxonomists for standard genome sequencing and annotation.</title>
        <authorList>
            <consortium name="The Broad Institute Genomics Platform"/>
            <consortium name="The Broad Institute Genome Sequencing Center for Infectious Disease"/>
            <person name="Wu L."/>
            <person name="Ma J."/>
        </authorList>
    </citation>
    <scope>NUCLEOTIDE SEQUENCE [LARGE SCALE GENOMIC DNA]</scope>
    <source>
        <strain evidence="3">CCUG 53270</strain>
    </source>
</reference>
<organism evidence="2 3">
    <name type="scientific">Paenibacillus vulneris</name>
    <dbReference type="NCBI Taxonomy" id="1133364"/>
    <lineage>
        <taxon>Bacteria</taxon>
        <taxon>Bacillati</taxon>
        <taxon>Bacillota</taxon>
        <taxon>Bacilli</taxon>
        <taxon>Bacillales</taxon>
        <taxon>Paenibacillaceae</taxon>
        <taxon>Paenibacillus</taxon>
    </lineage>
</organism>
<dbReference type="InterPro" id="IPR008928">
    <property type="entry name" value="6-hairpin_glycosidase_sf"/>
</dbReference>
<evidence type="ECO:0000256" key="1">
    <source>
        <dbReference type="ARBA" id="ARBA00022801"/>
    </source>
</evidence>
<protein>
    <submittedName>
        <fullName evidence="2">Glycoside hydrolase family 105 protein</fullName>
    </submittedName>
</protein>
<keyword evidence="1 2" id="KW-0378">Hydrolase</keyword>
<dbReference type="Proteomes" id="UP001597180">
    <property type="component" value="Unassembled WGS sequence"/>
</dbReference>
<dbReference type="SUPFAM" id="SSF48208">
    <property type="entry name" value="Six-hairpin glycosidases"/>
    <property type="match status" value="1"/>
</dbReference>